<dbReference type="Pfam" id="PF03937">
    <property type="entry name" value="Sdh5"/>
    <property type="match status" value="1"/>
</dbReference>
<dbReference type="GeneID" id="98174887"/>
<feature type="region of interest" description="Disordered" evidence="4">
    <location>
        <begin position="29"/>
        <end position="50"/>
    </location>
</feature>
<reference evidence="5 6" key="1">
    <citation type="submission" date="2024-09" db="EMBL/GenBank/DDBJ databases">
        <title>Itraconazole resistance in Madurella fahalii resulting from another homologue of gene encoding cytochrome P450 14-alpha sterol demethylase (CYP51).</title>
        <authorList>
            <person name="Yoshioka I."/>
            <person name="Fahal A.H."/>
            <person name="Kaneko S."/>
            <person name="Yaguchi T."/>
        </authorList>
    </citation>
    <scope>NUCLEOTIDE SEQUENCE [LARGE SCALE GENOMIC DNA]</scope>
    <source>
        <strain evidence="5 6">IFM 68171</strain>
    </source>
</reference>
<dbReference type="Gene3D" id="1.10.150.250">
    <property type="entry name" value="Flavinator of succinate dehydrogenase"/>
    <property type="match status" value="1"/>
</dbReference>
<dbReference type="PANTHER" id="PTHR12469:SF2">
    <property type="entry name" value="SUCCINATE DEHYDROGENASE ASSEMBLY FACTOR 2, MITOCHONDRIAL"/>
    <property type="match status" value="1"/>
</dbReference>
<dbReference type="RefSeq" id="XP_070915665.1">
    <property type="nucleotide sequence ID" value="XM_071059564.1"/>
</dbReference>
<feature type="compositionally biased region" description="Low complexity" evidence="4">
    <location>
        <begin position="135"/>
        <end position="164"/>
    </location>
</feature>
<comment type="subunit">
    <text evidence="3">Interacts with the flavoprotein subunit within the SDH catalytic dimer.</text>
</comment>
<dbReference type="InterPro" id="IPR036714">
    <property type="entry name" value="SDH_sf"/>
</dbReference>
<evidence type="ECO:0000256" key="1">
    <source>
        <dbReference type="ARBA" id="ARBA00023128"/>
    </source>
</evidence>
<evidence type="ECO:0000313" key="5">
    <source>
        <dbReference type="EMBL" id="GAB1313934.1"/>
    </source>
</evidence>
<comment type="similarity">
    <text evidence="3">Belongs to the SDHAF2 family.</text>
</comment>
<feature type="region of interest" description="Disordered" evidence="4">
    <location>
        <begin position="132"/>
        <end position="198"/>
    </location>
</feature>
<dbReference type="Proteomes" id="UP001628179">
    <property type="component" value="Unassembled WGS sequence"/>
</dbReference>
<dbReference type="EMBL" id="BAAFSV010000002">
    <property type="protein sequence ID" value="GAB1313934.1"/>
    <property type="molecule type" value="Genomic_DNA"/>
</dbReference>
<evidence type="ECO:0000313" key="6">
    <source>
        <dbReference type="Proteomes" id="UP001628179"/>
    </source>
</evidence>
<comment type="function">
    <text evidence="3">Plays an essential role in the assembly of succinate dehydrogenase (SDH), an enzyme complex (also referred to as respiratory complex II) that is a component of both the tricarboxylic acid (TCA) cycle and the mitochondrial electron transport chain, and which couples the oxidation of succinate to fumarate with the reduction of ubiquinone (coenzyme Q) to ubiquinol. Required for flavinylation (covalent attachment of FAD) of the flavoprotein subunit of the SDH catalytic dimer.</text>
</comment>
<proteinExistence type="inferred from homology"/>
<evidence type="ECO:0000256" key="2">
    <source>
        <dbReference type="ARBA" id="ARBA00023186"/>
    </source>
</evidence>
<comment type="subcellular location">
    <subcellularLocation>
        <location evidence="3">Mitochondrion matrix</location>
    </subcellularLocation>
</comment>
<feature type="compositionally biased region" description="Low complexity" evidence="4">
    <location>
        <begin position="32"/>
        <end position="44"/>
    </location>
</feature>
<dbReference type="InterPro" id="IPR005631">
    <property type="entry name" value="SDH"/>
</dbReference>
<evidence type="ECO:0000256" key="3">
    <source>
        <dbReference type="HAMAP-Rule" id="MF_03057"/>
    </source>
</evidence>
<name>A0ABQ0G8F8_9PEZI</name>
<dbReference type="InterPro" id="IPR028882">
    <property type="entry name" value="SDHAF2"/>
</dbReference>
<accession>A0ABQ0G8F8</accession>
<keyword evidence="6" id="KW-1185">Reference proteome</keyword>
<dbReference type="HAMAP" id="MF_03057">
    <property type="entry name" value="SDHAF2"/>
    <property type="match status" value="1"/>
</dbReference>
<organism evidence="5 6">
    <name type="scientific">Madurella fahalii</name>
    <dbReference type="NCBI Taxonomy" id="1157608"/>
    <lineage>
        <taxon>Eukaryota</taxon>
        <taxon>Fungi</taxon>
        <taxon>Dikarya</taxon>
        <taxon>Ascomycota</taxon>
        <taxon>Pezizomycotina</taxon>
        <taxon>Sordariomycetes</taxon>
        <taxon>Sordariomycetidae</taxon>
        <taxon>Sordariales</taxon>
        <taxon>Sordariales incertae sedis</taxon>
        <taxon>Madurella</taxon>
    </lineage>
</organism>
<keyword evidence="2 3" id="KW-0143">Chaperone</keyword>
<sequence>MASLRPATRALAACARQPLASTFRLVPRRFESSSSNNSSSSPSDHPSRDLEVGELQGAKFRIEPLRRVGEDPATMRARLLYQSRKRGTLESDLLLSTFASAHLSTMTPRQLAEYDLFLDENDWDIYYWATQQDPSSSSSSSSPEASSSPSSTSSTTTAAAAASEDGGKKAGQEDPATQPSPRPGEWAQTVGTFKPAYRPVPARWKDSEVLRMLRAHVEGRRGAGKGGMGFMPALEEYK</sequence>
<keyword evidence="1 3" id="KW-0496">Mitochondrion</keyword>
<gene>
    <name evidence="5" type="primary">emi5</name>
    <name evidence="5" type="ORF">MFIFM68171_04144</name>
</gene>
<dbReference type="SUPFAM" id="SSF109910">
    <property type="entry name" value="YgfY-like"/>
    <property type="match status" value="1"/>
</dbReference>
<dbReference type="PANTHER" id="PTHR12469">
    <property type="entry name" value="PROTEIN EMI5 HOMOLOG, MITOCHONDRIAL"/>
    <property type="match status" value="1"/>
</dbReference>
<protein>
    <recommendedName>
        <fullName evidence="3">Succinate dehydrogenase assembly factor 2, mitochondrial</fullName>
        <shortName evidence="3">SDH assembly factor 2</shortName>
        <shortName evidence="3">SDHAF2</shortName>
    </recommendedName>
</protein>
<comment type="caution">
    <text evidence="5">The sequence shown here is derived from an EMBL/GenBank/DDBJ whole genome shotgun (WGS) entry which is preliminary data.</text>
</comment>
<evidence type="ECO:0000256" key="4">
    <source>
        <dbReference type="SAM" id="MobiDB-lite"/>
    </source>
</evidence>